<dbReference type="EC" id="2.4.1.13" evidence="2"/>
<dbReference type="InterPro" id="IPR000368">
    <property type="entry name" value="Sucrose_synth_GT-B1"/>
</dbReference>
<sequence>MPAVGCGGCTCTASSSPSSRGVARGSRLNVVLRAIQRGVVTTDPDPAPVIGASSLARPRPTRRCRPIRIPCSARLDTRGFASDADLTRSPSPLPMAPSSPPWWMHDATRRSCNEPACSFKDEGENSGFIPARLQVRHVVLQKLVRVGGAEATHPAIPVALDSHCGGGGRRGQDEGPLQDQPTDARRHRAVDTMKRSTRCSAVPRDQKVVYILGQVRAMDNEMLLRIKQYGLDMMPKILFLSVMANMVTRLLLDATGPTCGQHLEKVLGTKHCNIICVPFRTENGTIRKWSIFSISVDDP</sequence>
<dbReference type="InterPro" id="IPR012820">
    <property type="entry name" value="Sucrose_synthase_pln/cyn"/>
</dbReference>
<evidence type="ECO:0000256" key="3">
    <source>
        <dbReference type="ARBA" id="ARBA00022676"/>
    </source>
</evidence>
<dbReference type="Gene3D" id="3.40.50.2000">
    <property type="entry name" value="Glycogen Phosphorylase B"/>
    <property type="match status" value="1"/>
</dbReference>
<protein>
    <recommendedName>
        <fullName evidence="2">sucrose synthase</fullName>
        <ecNumber evidence="2">2.4.1.13</ecNumber>
    </recommendedName>
</protein>
<evidence type="ECO:0000256" key="6">
    <source>
        <dbReference type="SAM" id="MobiDB-lite"/>
    </source>
</evidence>
<evidence type="ECO:0000256" key="4">
    <source>
        <dbReference type="ARBA" id="ARBA00022679"/>
    </source>
</evidence>
<dbReference type="EMBL" id="NCVQ01000004">
    <property type="protein sequence ID" value="PWZ30347.1"/>
    <property type="molecule type" value="Genomic_DNA"/>
</dbReference>
<dbReference type="PANTHER" id="PTHR45839:SF29">
    <property type="entry name" value="SUCROSE SYNTHASE 1"/>
    <property type="match status" value="1"/>
</dbReference>
<dbReference type="AlphaFoldDB" id="A0A3L6FFC0"/>
<dbReference type="GO" id="GO:0016157">
    <property type="term" value="F:sucrose synthase activity"/>
    <property type="evidence" value="ECO:0007669"/>
    <property type="project" value="UniProtKB-EC"/>
</dbReference>
<dbReference type="PANTHER" id="PTHR45839">
    <property type="match status" value="1"/>
</dbReference>
<organism evidence="8">
    <name type="scientific">Zea mays</name>
    <name type="common">Maize</name>
    <dbReference type="NCBI Taxonomy" id="4577"/>
    <lineage>
        <taxon>Eukaryota</taxon>
        <taxon>Viridiplantae</taxon>
        <taxon>Streptophyta</taxon>
        <taxon>Embryophyta</taxon>
        <taxon>Tracheophyta</taxon>
        <taxon>Spermatophyta</taxon>
        <taxon>Magnoliopsida</taxon>
        <taxon>Liliopsida</taxon>
        <taxon>Poales</taxon>
        <taxon>Poaceae</taxon>
        <taxon>PACMAD clade</taxon>
        <taxon>Panicoideae</taxon>
        <taxon>Andropogonodae</taxon>
        <taxon>Andropogoneae</taxon>
        <taxon>Tripsacinae</taxon>
        <taxon>Zea</taxon>
    </lineage>
</organism>
<gene>
    <name evidence="8" type="primary">SUS1_1</name>
    <name evidence="8" type="ORF">Zm00014a_033327</name>
</gene>
<keyword evidence="4" id="KW-0808">Transferase</keyword>
<evidence type="ECO:0000313" key="8">
    <source>
        <dbReference type="EMBL" id="PWZ30347.1"/>
    </source>
</evidence>
<dbReference type="Pfam" id="PF00862">
    <property type="entry name" value="GT-B_Sucrose_synth"/>
    <property type="match status" value="1"/>
</dbReference>
<proteinExistence type="inferred from homology"/>
<evidence type="ECO:0000256" key="1">
    <source>
        <dbReference type="ARBA" id="ARBA00005894"/>
    </source>
</evidence>
<accession>A0A3L6FFC0</accession>
<comment type="catalytic activity">
    <reaction evidence="5">
        <text>an NDP-alpha-D-glucose + D-fructose = a ribonucleoside 5'-diphosphate + sucrose + H(+)</text>
        <dbReference type="Rhea" id="RHEA:16241"/>
        <dbReference type="ChEBI" id="CHEBI:15378"/>
        <dbReference type="ChEBI" id="CHEBI:17992"/>
        <dbReference type="ChEBI" id="CHEBI:37721"/>
        <dbReference type="ChEBI" id="CHEBI:57930"/>
        <dbReference type="ChEBI" id="CHEBI:76533"/>
        <dbReference type="EC" id="2.4.1.13"/>
    </reaction>
</comment>
<dbReference type="Proteomes" id="UP000251960">
    <property type="component" value="Chromosome 3"/>
</dbReference>
<comment type="similarity">
    <text evidence="1">Belongs to the glycosyltransferase 1 family. Plant sucrose synthase subfamily.</text>
</comment>
<reference evidence="8" key="1">
    <citation type="journal article" date="2018" name="Nat. Genet.">
        <title>Extensive intraspecific gene order and gene structural variations between Mo17 and other maize genomes.</title>
        <authorList>
            <person name="Sun S."/>
            <person name="Zhou Y."/>
            <person name="Chen J."/>
            <person name="Shi J."/>
            <person name="Zhao H."/>
            <person name="Zhao H."/>
            <person name="Song W."/>
            <person name="Zhang M."/>
            <person name="Cui Y."/>
            <person name="Dong X."/>
            <person name="Liu H."/>
            <person name="Ma X."/>
            <person name="Jiao Y."/>
            <person name="Wang B."/>
            <person name="Wei X."/>
            <person name="Stein J.C."/>
            <person name="Glaubitz J.C."/>
            <person name="Lu F."/>
            <person name="Yu G."/>
            <person name="Liang C."/>
            <person name="Fengler K."/>
            <person name="Li B."/>
            <person name="Rafalski A."/>
            <person name="Schnable P.S."/>
            <person name="Ware D.H."/>
            <person name="Buckler E.S."/>
            <person name="Lai J."/>
        </authorList>
    </citation>
    <scope>NUCLEOTIDE SEQUENCE [LARGE SCALE GENOMIC DNA]</scope>
    <source>
        <tissue evidence="8">Seedling</tissue>
    </source>
</reference>
<evidence type="ECO:0000256" key="2">
    <source>
        <dbReference type="ARBA" id="ARBA00012540"/>
    </source>
</evidence>
<comment type="caution">
    <text evidence="8">The sequence shown here is derived from an EMBL/GenBank/DDBJ whole genome shotgun (WGS) entry which is preliminary data.</text>
</comment>
<feature type="region of interest" description="Disordered" evidence="6">
    <location>
        <begin position="163"/>
        <end position="197"/>
    </location>
</feature>
<evidence type="ECO:0000259" key="7">
    <source>
        <dbReference type="Pfam" id="PF00862"/>
    </source>
</evidence>
<keyword evidence="3" id="KW-0328">Glycosyltransferase</keyword>
<feature type="domain" description="Sucrose synthase first GT-B" evidence="7">
    <location>
        <begin position="207"/>
        <end position="289"/>
    </location>
</feature>
<dbReference type="GO" id="GO:0005985">
    <property type="term" value="P:sucrose metabolic process"/>
    <property type="evidence" value="ECO:0007669"/>
    <property type="project" value="InterPro"/>
</dbReference>
<name>A0A3L6FFC0_MAIZE</name>
<dbReference type="ExpressionAtlas" id="A0A3L6FFC0">
    <property type="expression patterns" value="baseline and differential"/>
</dbReference>
<evidence type="ECO:0000256" key="5">
    <source>
        <dbReference type="ARBA" id="ARBA00049030"/>
    </source>
</evidence>